<proteinExistence type="predicted"/>
<keyword evidence="2" id="KW-1185">Reference proteome</keyword>
<dbReference type="Proteomes" id="UP000676565">
    <property type="component" value="Unassembled WGS sequence"/>
</dbReference>
<comment type="caution">
    <text evidence="1">The sequence shown here is derived from an EMBL/GenBank/DDBJ whole genome shotgun (WGS) entry which is preliminary data.</text>
</comment>
<dbReference type="EMBL" id="JAGKQQ010000001">
    <property type="protein sequence ID" value="MBP3956464.1"/>
    <property type="molecule type" value="Genomic_DNA"/>
</dbReference>
<evidence type="ECO:0000313" key="2">
    <source>
        <dbReference type="Proteomes" id="UP000676565"/>
    </source>
</evidence>
<organism evidence="1 2">
    <name type="scientific">Gemmata palustris</name>
    <dbReference type="NCBI Taxonomy" id="2822762"/>
    <lineage>
        <taxon>Bacteria</taxon>
        <taxon>Pseudomonadati</taxon>
        <taxon>Planctomycetota</taxon>
        <taxon>Planctomycetia</taxon>
        <taxon>Gemmatales</taxon>
        <taxon>Gemmataceae</taxon>
        <taxon>Gemmata</taxon>
    </lineage>
</organism>
<gene>
    <name evidence="1" type="ORF">J8F10_14380</name>
</gene>
<accession>A0ABS5BRY3</accession>
<sequence length="71" mass="7653">MPTVAENLNTTIAGYATALAADSVNPQPTYTLDGKTVSRNEWREGLARLITALQKTVNAQSPYVVSTKMVL</sequence>
<evidence type="ECO:0000313" key="1">
    <source>
        <dbReference type="EMBL" id="MBP3956464.1"/>
    </source>
</evidence>
<reference evidence="1 2" key="1">
    <citation type="submission" date="2021-04" db="EMBL/GenBank/DDBJ databases">
        <authorList>
            <person name="Ivanova A."/>
        </authorList>
    </citation>
    <scope>NUCLEOTIDE SEQUENCE [LARGE SCALE GENOMIC DNA]</scope>
    <source>
        <strain evidence="1 2">G18</strain>
    </source>
</reference>
<dbReference type="RefSeq" id="WP_210654603.1">
    <property type="nucleotide sequence ID" value="NZ_JAGKQQ010000001.1"/>
</dbReference>
<protein>
    <submittedName>
        <fullName evidence="1">Uncharacterized protein</fullName>
    </submittedName>
</protein>
<name>A0ABS5BRY3_9BACT</name>